<dbReference type="EMBL" id="BONQ01000162">
    <property type="protein sequence ID" value="GIG51820.1"/>
    <property type="molecule type" value="Genomic_DNA"/>
</dbReference>
<protein>
    <submittedName>
        <fullName evidence="1">Uncharacterized protein</fullName>
    </submittedName>
</protein>
<organism evidence="1 2">
    <name type="scientific">Dactylosporangium siamense</name>
    <dbReference type="NCBI Taxonomy" id="685454"/>
    <lineage>
        <taxon>Bacteria</taxon>
        <taxon>Bacillati</taxon>
        <taxon>Actinomycetota</taxon>
        <taxon>Actinomycetes</taxon>
        <taxon>Micromonosporales</taxon>
        <taxon>Micromonosporaceae</taxon>
        <taxon>Dactylosporangium</taxon>
    </lineage>
</organism>
<sequence length="121" mass="13149">MPLERLTDIVRTLLRLPARGDGFAVRLDWPGYGPVLVCHDLTQFTPSLERALKRVAGTERYWARGPLRPLAVTVVPIDYATYLAHPRECASTGCPTTAALLGLGPHTVLSARDREGGTTLG</sequence>
<keyword evidence="2" id="KW-1185">Reference proteome</keyword>
<dbReference type="Proteomes" id="UP000660611">
    <property type="component" value="Unassembled WGS sequence"/>
</dbReference>
<accession>A0A919UHQ3</accession>
<proteinExistence type="predicted"/>
<reference evidence="1" key="1">
    <citation type="submission" date="2021-01" db="EMBL/GenBank/DDBJ databases">
        <title>Whole genome shotgun sequence of Dactylosporangium siamense NBRC 106093.</title>
        <authorList>
            <person name="Komaki H."/>
            <person name="Tamura T."/>
        </authorList>
    </citation>
    <scope>NUCLEOTIDE SEQUENCE</scope>
    <source>
        <strain evidence="1">NBRC 106093</strain>
    </source>
</reference>
<evidence type="ECO:0000313" key="2">
    <source>
        <dbReference type="Proteomes" id="UP000660611"/>
    </source>
</evidence>
<evidence type="ECO:0000313" key="1">
    <source>
        <dbReference type="EMBL" id="GIG51820.1"/>
    </source>
</evidence>
<gene>
    <name evidence="1" type="ORF">Dsi01nite_098610</name>
</gene>
<comment type="caution">
    <text evidence="1">The sequence shown here is derived from an EMBL/GenBank/DDBJ whole genome shotgun (WGS) entry which is preliminary data.</text>
</comment>
<dbReference type="RefSeq" id="WP_203853424.1">
    <property type="nucleotide sequence ID" value="NZ_BAAAVW010000010.1"/>
</dbReference>
<dbReference type="AlphaFoldDB" id="A0A919UHQ3"/>
<name>A0A919UHQ3_9ACTN</name>